<dbReference type="InterPro" id="IPR030888">
    <property type="entry name" value="Put_ccm"/>
</dbReference>
<gene>
    <name evidence="2" type="ORF">VLY81_11850</name>
</gene>
<feature type="transmembrane region" description="Helical" evidence="1">
    <location>
        <begin position="6"/>
        <end position="25"/>
    </location>
</feature>
<dbReference type="RefSeq" id="WP_324668402.1">
    <property type="nucleotide sequence ID" value="NZ_CP141614.1"/>
</dbReference>
<sequence length="45" mass="5457">MVVLFFQVAYVLLWIFLLGYVFYLGQRQHRLEQELGRLREELGGR</sequence>
<accession>A0ABZ1BPS6</accession>
<proteinExistence type="predicted"/>
<evidence type="ECO:0000313" key="3">
    <source>
        <dbReference type="Proteomes" id="UP001333102"/>
    </source>
</evidence>
<keyword evidence="1" id="KW-0472">Membrane</keyword>
<evidence type="ECO:0000256" key="1">
    <source>
        <dbReference type="SAM" id="Phobius"/>
    </source>
</evidence>
<dbReference type="NCBIfam" id="TIGR04391">
    <property type="entry name" value="CcmD_alt_fam"/>
    <property type="match status" value="1"/>
</dbReference>
<organism evidence="2 3">
    <name type="scientific">Geochorda subterranea</name>
    <dbReference type="NCBI Taxonomy" id="3109564"/>
    <lineage>
        <taxon>Bacteria</taxon>
        <taxon>Bacillati</taxon>
        <taxon>Bacillota</taxon>
        <taxon>Limnochordia</taxon>
        <taxon>Limnochordales</taxon>
        <taxon>Geochordaceae</taxon>
        <taxon>Geochorda</taxon>
    </lineage>
</organism>
<evidence type="ECO:0000313" key="2">
    <source>
        <dbReference type="EMBL" id="WRP14107.1"/>
    </source>
</evidence>
<name>A0ABZ1BPS6_9FIRM</name>
<reference evidence="3" key="1">
    <citation type="submission" date="2023-12" db="EMBL/GenBank/DDBJ databases">
        <title>Novel isolates from deep terrestrial aquifers shed light on the physiology and ecology of the class Limnochordia.</title>
        <authorList>
            <person name="Karnachuk O.V."/>
            <person name="Lukina A.P."/>
            <person name="Avakyan M.R."/>
            <person name="Kadnikov V."/>
            <person name="Begmatov S."/>
            <person name="Beletsky A.V."/>
            <person name="Mardanov A.V."/>
            <person name="Ravin N.V."/>
        </authorList>
    </citation>
    <scope>NUCLEOTIDE SEQUENCE [LARGE SCALE GENOMIC DNA]</scope>
    <source>
        <strain evidence="3">LN</strain>
    </source>
</reference>
<dbReference type="EMBL" id="CP141614">
    <property type="protein sequence ID" value="WRP14107.1"/>
    <property type="molecule type" value="Genomic_DNA"/>
</dbReference>
<keyword evidence="1" id="KW-1133">Transmembrane helix</keyword>
<keyword evidence="1" id="KW-0812">Transmembrane</keyword>
<keyword evidence="3" id="KW-1185">Reference proteome</keyword>
<dbReference type="Proteomes" id="UP001333102">
    <property type="component" value="Chromosome"/>
</dbReference>
<protein>
    <submittedName>
        <fullName evidence="2">CcmD family protein</fullName>
    </submittedName>
</protein>